<evidence type="ECO:0000256" key="1">
    <source>
        <dbReference type="SAM" id="MobiDB-lite"/>
    </source>
</evidence>
<name>D2UYE7_NAEGR</name>
<feature type="region of interest" description="Disordered" evidence="1">
    <location>
        <begin position="385"/>
        <end position="406"/>
    </location>
</feature>
<reference evidence="3 4" key="1">
    <citation type="journal article" date="2010" name="Cell">
        <title>The genome of Naegleria gruberi illuminates early eukaryotic versatility.</title>
        <authorList>
            <person name="Fritz-Laylin L.K."/>
            <person name="Prochnik S.E."/>
            <person name="Ginger M.L."/>
            <person name="Dacks J.B."/>
            <person name="Carpenter M.L."/>
            <person name="Field M.C."/>
            <person name="Kuo A."/>
            <person name="Paredez A."/>
            <person name="Chapman J."/>
            <person name="Pham J."/>
            <person name="Shu S."/>
            <person name="Neupane R."/>
            <person name="Cipriano M."/>
            <person name="Mancuso J."/>
            <person name="Tu H."/>
            <person name="Salamov A."/>
            <person name="Lindquist E."/>
            <person name="Shapiro H."/>
            <person name="Lucas S."/>
            <person name="Grigoriev I.V."/>
            <person name="Cande W.Z."/>
            <person name="Fulton C."/>
            <person name="Rokhsar D.S."/>
            <person name="Dawson S.C."/>
        </authorList>
    </citation>
    <scope>NUCLEOTIDE SEQUENCE [LARGE SCALE GENOMIC DNA]</scope>
    <source>
        <strain evidence="3 4">NEG-M</strain>
    </source>
</reference>
<dbReference type="AlphaFoldDB" id="D2UYE7"/>
<gene>
    <name evidence="3" type="ORF">NAEGRDRAFT_56515</name>
</gene>
<keyword evidence="2" id="KW-0812">Transmembrane</keyword>
<keyword evidence="2" id="KW-1133">Transmembrane helix</keyword>
<dbReference type="InParanoid" id="D2UYE7"/>
<dbReference type="KEGG" id="ngr:NAEGRDRAFT_56515"/>
<dbReference type="VEuPathDB" id="AmoebaDB:NAEGRDRAFT_56515"/>
<feature type="transmembrane region" description="Helical" evidence="2">
    <location>
        <begin position="61"/>
        <end position="87"/>
    </location>
</feature>
<keyword evidence="2" id="KW-0472">Membrane</keyword>
<evidence type="ECO:0000313" key="4">
    <source>
        <dbReference type="Proteomes" id="UP000006671"/>
    </source>
</evidence>
<dbReference type="EMBL" id="GG738845">
    <property type="protein sequence ID" value="EFC50462.1"/>
    <property type="molecule type" value="Genomic_DNA"/>
</dbReference>
<feature type="compositionally biased region" description="Basic and acidic residues" evidence="1">
    <location>
        <begin position="385"/>
        <end position="401"/>
    </location>
</feature>
<organism evidence="4">
    <name type="scientific">Naegleria gruberi</name>
    <name type="common">Amoeba</name>
    <dbReference type="NCBI Taxonomy" id="5762"/>
    <lineage>
        <taxon>Eukaryota</taxon>
        <taxon>Discoba</taxon>
        <taxon>Heterolobosea</taxon>
        <taxon>Tetramitia</taxon>
        <taxon>Eutetramitia</taxon>
        <taxon>Vahlkampfiidae</taxon>
        <taxon>Naegleria</taxon>
    </lineage>
</organism>
<keyword evidence="4" id="KW-1185">Reference proteome</keyword>
<proteinExistence type="predicted"/>
<dbReference type="RefSeq" id="XP_002683206.1">
    <property type="nucleotide sequence ID" value="XM_002683160.1"/>
</dbReference>
<accession>D2UYE7</accession>
<protein>
    <submittedName>
        <fullName evidence="3">Uncharacterized protein</fullName>
    </submittedName>
</protein>
<dbReference type="GeneID" id="8863820"/>
<feature type="transmembrane region" description="Helical" evidence="2">
    <location>
        <begin position="217"/>
        <end position="246"/>
    </location>
</feature>
<dbReference type="Proteomes" id="UP000006671">
    <property type="component" value="Unassembled WGS sequence"/>
</dbReference>
<dbReference type="OMA" id="HFYTIVG"/>
<evidence type="ECO:0000313" key="3">
    <source>
        <dbReference type="EMBL" id="EFC50462.1"/>
    </source>
</evidence>
<feature type="region of interest" description="Disordered" evidence="1">
    <location>
        <begin position="283"/>
        <end position="308"/>
    </location>
</feature>
<feature type="compositionally biased region" description="Acidic residues" evidence="1">
    <location>
        <begin position="288"/>
        <end position="297"/>
    </location>
</feature>
<evidence type="ECO:0000256" key="2">
    <source>
        <dbReference type="SAM" id="Phobius"/>
    </source>
</evidence>
<sequence>MTLIHTKLTLKKRTKVVFRTSESFPQQIQLPSSSRLLLFGMRFTKRDLSRLLFKNVSPLKLLLHGICIGICLLPALATLIVGLIVFVTSPSDNITTPTQCTILSKLQCVTTSATSTTTPQQTSATFTSSSSNSVRHHQSTIVNSQKLINEKSSPIECTYTVSFTIIPSQSGQQIIHASTIPFPKVSTHSNYTLNQQVSCFYDESNPKNVSFDKTNLVHFYTIVGLGVIGVGGCLLFLVLVSMTIFFTNLCRFCVGHSQMRSQRKRRLRRNLLSILIPRSSNKSSAINTEDDYEDDYQTDSSVERALDSSSTTRGILQYGAMGNRDEGNGYYYSNANKKHARFNVASSGSSNGSGISGNNSFLVHVTSSTRVKKNKSSVLIDERHFYQHSDEESEHDEKTDSSVEDIPVEIIASSLNRASYPAHNL</sequence>
<dbReference type="OrthoDB" id="10266689at2759"/>